<keyword evidence="4" id="KW-0227">DNA damage</keyword>
<dbReference type="Gene3D" id="2.60.200.20">
    <property type="match status" value="1"/>
</dbReference>
<feature type="region of interest" description="Disordered" evidence="9">
    <location>
        <begin position="405"/>
        <end position="435"/>
    </location>
</feature>
<feature type="region of interest" description="Disordered" evidence="9">
    <location>
        <begin position="548"/>
        <end position="574"/>
    </location>
</feature>
<dbReference type="InterPro" id="IPR000253">
    <property type="entry name" value="FHA_dom"/>
</dbReference>
<dbReference type="Gene3D" id="3.40.50.10980">
    <property type="entry name" value="Nibrin, BRCT2 domain"/>
    <property type="match status" value="1"/>
</dbReference>
<evidence type="ECO:0000256" key="7">
    <source>
        <dbReference type="ARBA" id="ARBA00023306"/>
    </source>
</evidence>
<dbReference type="PANTHER" id="PTHR12162">
    <property type="entry name" value="NIBRIN-RELATED"/>
    <property type="match status" value="1"/>
</dbReference>
<feature type="compositionally biased region" description="Basic and acidic residues" evidence="9">
    <location>
        <begin position="600"/>
        <end position="621"/>
    </location>
</feature>
<evidence type="ECO:0000256" key="3">
    <source>
        <dbReference type="ARBA" id="ARBA00022454"/>
    </source>
</evidence>
<protein>
    <recommendedName>
        <fullName evidence="10">FHA domain-containing protein</fullName>
    </recommendedName>
</protein>
<dbReference type="CDD" id="cd22667">
    <property type="entry name" value="FHA_NBN"/>
    <property type="match status" value="1"/>
</dbReference>
<feature type="region of interest" description="Disordered" evidence="9">
    <location>
        <begin position="898"/>
        <end position="950"/>
    </location>
</feature>
<evidence type="ECO:0000256" key="6">
    <source>
        <dbReference type="ARBA" id="ARBA00023242"/>
    </source>
</evidence>
<evidence type="ECO:0000313" key="12">
    <source>
        <dbReference type="Proteomes" id="UP001527925"/>
    </source>
</evidence>
<feature type="compositionally biased region" description="Polar residues" evidence="9">
    <location>
        <begin position="424"/>
        <end position="434"/>
    </location>
</feature>
<evidence type="ECO:0000313" key="11">
    <source>
        <dbReference type="EMBL" id="KAL2919028.1"/>
    </source>
</evidence>
<dbReference type="SMART" id="SM00240">
    <property type="entry name" value="FHA"/>
    <property type="match status" value="1"/>
</dbReference>
<dbReference type="SUPFAM" id="SSF52113">
    <property type="entry name" value="BRCT domain"/>
    <property type="match status" value="1"/>
</dbReference>
<dbReference type="PROSITE" id="PS50006">
    <property type="entry name" value="FHA_DOMAIN"/>
    <property type="match status" value="1"/>
</dbReference>
<evidence type="ECO:0000256" key="4">
    <source>
        <dbReference type="ARBA" id="ARBA00022763"/>
    </source>
</evidence>
<dbReference type="InterPro" id="IPR040227">
    <property type="entry name" value="Nibrin-rel"/>
</dbReference>
<feature type="region of interest" description="Disordered" evidence="9">
    <location>
        <begin position="475"/>
        <end position="535"/>
    </location>
</feature>
<dbReference type="InterPro" id="IPR036420">
    <property type="entry name" value="BRCT_dom_sf"/>
</dbReference>
<evidence type="ECO:0000256" key="1">
    <source>
        <dbReference type="ARBA" id="ARBA00004123"/>
    </source>
</evidence>
<feature type="compositionally biased region" description="Polar residues" evidence="9">
    <location>
        <begin position="549"/>
        <end position="561"/>
    </location>
</feature>
<dbReference type="SUPFAM" id="SSF49879">
    <property type="entry name" value="SMAD/FHA domain"/>
    <property type="match status" value="1"/>
</dbReference>
<comment type="similarity">
    <text evidence="8">Belongs to the Nibrin family.</text>
</comment>
<dbReference type="InterPro" id="IPR001357">
    <property type="entry name" value="BRCT_dom"/>
</dbReference>
<keyword evidence="3" id="KW-0158">Chromosome</keyword>
<feature type="compositionally biased region" description="Basic residues" evidence="9">
    <location>
        <begin position="481"/>
        <end position="492"/>
    </location>
</feature>
<gene>
    <name evidence="11" type="ORF">HK105_201298</name>
</gene>
<keyword evidence="7" id="KW-0131">Cell cycle</keyword>
<dbReference type="InterPro" id="IPR008984">
    <property type="entry name" value="SMAD_FHA_dom_sf"/>
</dbReference>
<comment type="subcellular location">
    <subcellularLocation>
        <location evidence="2">Chromosome</location>
    </subcellularLocation>
    <subcellularLocation>
        <location evidence="1">Nucleus</location>
    </subcellularLocation>
</comment>
<organism evidence="11 12">
    <name type="scientific">Polyrhizophydium stewartii</name>
    <dbReference type="NCBI Taxonomy" id="2732419"/>
    <lineage>
        <taxon>Eukaryota</taxon>
        <taxon>Fungi</taxon>
        <taxon>Fungi incertae sedis</taxon>
        <taxon>Chytridiomycota</taxon>
        <taxon>Chytridiomycota incertae sedis</taxon>
        <taxon>Chytridiomycetes</taxon>
        <taxon>Rhizophydiales</taxon>
        <taxon>Rhizophydiales incertae sedis</taxon>
        <taxon>Polyrhizophydium</taxon>
    </lineage>
</organism>
<feature type="region of interest" description="Disordered" evidence="9">
    <location>
        <begin position="592"/>
        <end position="673"/>
    </location>
</feature>
<dbReference type="EMBL" id="JADGIZ020000004">
    <property type="protein sequence ID" value="KAL2919028.1"/>
    <property type="molecule type" value="Genomic_DNA"/>
</dbReference>
<dbReference type="InterPro" id="IPR043014">
    <property type="entry name" value="Nibrin_BRCT2_sf"/>
</dbReference>
<sequence>MLMKLDRIWVAARGREGPRIWLKPGSSVTIGRKDTDIVLARRNVSRTHAVLVVAPTRPSESADVAAWPAVTIEDKKSTYGTFVGTAKIAENAPVRLTHGQTFRIGNENNVFVFRLVREKVVVCTSGLRTRARNEIQAVAAQYDIKIVPDFGRDCTHLLMETFQVTAKVVKALSLAKPIITQAWIRAFDGVDPMQFTMPDHAKFLPDAGEMRMWRPTQFLPDPRRGLLFCNIDFIVFSQAERTAVDAVVTASSGRTSLFEFADPAALSELEIEALSRIIDNAPRAIVVSPKDPALGSLADAIRARISCDSITHDQIAIAIINTSVESVVEGHANAAHTQGQIPAATQAPDRPRTPPVFESQLADTQRIPPQPARNQSPPAPARDMPIEPPAPDFTQPLVEVKQEPLDAPRNGGAVDVSSPVAEPSSPQCPSQTVPPSVPLFHSSVVGAAAPAAHSQDPVAQPAAPARSRRTGLEQLLASPKKPPRSSPAKKKTAAASTAASDAREESSAAATLRSPRKAKSKAAEQPVHVSTSSLDDLLPTSIVAKIRQSGRQTTDARSAQETPEVAAASTAARRGRRRLADDLLDDMMNDVGADAGAAAEPERRQELDAEPLHEMDAEVHAPDAATENAAPMEQDGPDLEPKQEHDVPPPLAQYGLPMPSAEHVAPPQRRKRTRGLDLIDMIIEETAMPAIQPPSQHSARSASMQSVREPVRSNGIERFLAFEDSQPQDGAAARSQAPIGSQVGKTTSLAQRLGIAAESAPPSQPAPPAPAAADMIEARAAQESDRGRRAHGEAHHETIEAPHRRARLLDAHAGAPVHGAADIVKDEKQPHRIMSESRIRSLVAQMAATRKRAKAEERRRDEMAAPLGIKGSADQGANNGDDGDSNVVVVLEFDLSEKDSKQPVKNEVAAGHNGGGSQEPPNYKRFRKNTLGGSARQYRKPPEITEFFID</sequence>
<keyword evidence="5" id="KW-0234">DNA repair</keyword>
<feature type="domain" description="FHA" evidence="10">
    <location>
        <begin position="28"/>
        <end position="88"/>
    </location>
</feature>
<keyword evidence="12" id="KW-1185">Reference proteome</keyword>
<keyword evidence="6" id="KW-0539">Nucleus</keyword>
<name>A0ABR4NHM5_9FUNG</name>
<evidence type="ECO:0000256" key="2">
    <source>
        <dbReference type="ARBA" id="ARBA00004286"/>
    </source>
</evidence>
<dbReference type="CDD" id="cd17741">
    <property type="entry name" value="BRCT_nibrin"/>
    <property type="match status" value="1"/>
</dbReference>
<evidence type="ECO:0000256" key="5">
    <source>
        <dbReference type="ARBA" id="ARBA00023204"/>
    </source>
</evidence>
<accession>A0ABR4NHM5</accession>
<dbReference type="Pfam" id="PF00498">
    <property type="entry name" value="FHA"/>
    <property type="match status" value="1"/>
</dbReference>
<evidence type="ECO:0000256" key="8">
    <source>
        <dbReference type="ARBA" id="ARBA00044757"/>
    </source>
</evidence>
<reference evidence="11 12" key="1">
    <citation type="submission" date="2023-09" db="EMBL/GenBank/DDBJ databases">
        <title>Pangenome analysis of Batrachochytrium dendrobatidis and related Chytrids.</title>
        <authorList>
            <person name="Yacoub M.N."/>
            <person name="Stajich J.E."/>
            <person name="James T.Y."/>
        </authorList>
    </citation>
    <scope>NUCLEOTIDE SEQUENCE [LARGE SCALE GENOMIC DNA]</scope>
    <source>
        <strain evidence="11 12">JEL0888</strain>
    </source>
</reference>
<evidence type="ECO:0000256" key="9">
    <source>
        <dbReference type="SAM" id="MobiDB-lite"/>
    </source>
</evidence>
<dbReference type="Gene3D" id="3.40.50.10190">
    <property type="entry name" value="BRCT domain"/>
    <property type="match status" value="1"/>
</dbReference>
<proteinExistence type="inferred from homology"/>
<feature type="region of interest" description="Disordered" evidence="9">
    <location>
        <begin position="333"/>
        <end position="393"/>
    </location>
</feature>
<dbReference type="Pfam" id="PF00533">
    <property type="entry name" value="BRCT"/>
    <property type="match status" value="1"/>
</dbReference>
<dbReference type="PANTHER" id="PTHR12162:SF0">
    <property type="entry name" value="NIBRIN"/>
    <property type="match status" value="1"/>
</dbReference>
<comment type="caution">
    <text evidence="11">The sequence shown here is derived from an EMBL/GenBank/DDBJ whole genome shotgun (WGS) entry which is preliminary data.</text>
</comment>
<dbReference type="Proteomes" id="UP001527925">
    <property type="component" value="Unassembled WGS sequence"/>
</dbReference>
<evidence type="ECO:0000259" key="10">
    <source>
        <dbReference type="PROSITE" id="PS50006"/>
    </source>
</evidence>